<dbReference type="Pfam" id="PF01167">
    <property type="entry name" value="Tub"/>
    <property type="match status" value="1"/>
</dbReference>
<comment type="caution">
    <text evidence="4">The sequence shown here is derived from an EMBL/GenBank/DDBJ whole genome shotgun (WGS) entry which is preliminary data.</text>
</comment>
<dbReference type="AlphaFoldDB" id="A0A8J4CIZ2"/>
<dbReference type="OrthoDB" id="8775810at2759"/>
<evidence type="ECO:0000256" key="2">
    <source>
        <dbReference type="SAM" id="MobiDB-lite"/>
    </source>
</evidence>
<evidence type="ECO:0000313" key="4">
    <source>
        <dbReference type="EMBL" id="GIL82770.1"/>
    </source>
</evidence>
<evidence type="ECO:0000313" key="5">
    <source>
        <dbReference type="Proteomes" id="UP000747110"/>
    </source>
</evidence>
<comment type="similarity">
    <text evidence="1">Belongs to the TUB family.</text>
</comment>
<feature type="region of interest" description="Disordered" evidence="2">
    <location>
        <begin position="305"/>
        <end position="333"/>
    </location>
</feature>
<sequence>MARLFRQAFGQRTYDEGETSMRELGATGVFRNLAFQENVEEVVTTPKRAIPCNKDVPTEPASNAAPLSPACPETLQGTEMWASPPTTPSHASAVKRTNQMDASMGLPSSPSGGKRAAGLLTCQTPKAHRLSLTKPPKNVTEVEEIAARDVDLANKPTLTETGENGAAQVEPLVVAAPWTLASPHARSGTPNAVRMWEEEVKRLLLAGRMEDAVRYAAPSEGMIRCTVRRLKNFMGQTQAYHLFLDSGDTFLLAARKRKKSASSNYVLSTSQEDLGRDSEHRIAKLHSNFVGTEYSLVSRGHNATVPWPGNSGNTGRPGNGVGSNAAVRPESPDEDTLAPAAEIISGGSSRQHQSLFGQEEMAVHYKQTVLTAKGGPRVMLVATPLPETNWAPSASDGSDSLAGCLNAARRRELPPRLERQLCMLASRPPEWDPALKAYTLDFHGRVRASSVKNFQLVHWDHNTDRKGADIVLQFGKMDDHGEDYALDFAYPLTVQKAFGIALASTDAKLCYAL</sequence>
<dbReference type="PANTHER" id="PTHR16517:SF7">
    <property type="entry name" value="PROTEIN KING TUBBY"/>
    <property type="match status" value="1"/>
</dbReference>
<dbReference type="Gene3D" id="3.20.90.10">
    <property type="entry name" value="Tubby Protein, Chain A"/>
    <property type="match status" value="1"/>
</dbReference>
<dbReference type="SUPFAM" id="SSF54518">
    <property type="entry name" value="Tubby C-terminal domain-like"/>
    <property type="match status" value="1"/>
</dbReference>
<accession>A0A8J4CIZ2</accession>
<feature type="region of interest" description="Disordered" evidence="2">
    <location>
        <begin position="56"/>
        <end position="93"/>
    </location>
</feature>
<organism evidence="4 5">
    <name type="scientific">Volvox reticuliferus</name>
    <dbReference type="NCBI Taxonomy" id="1737510"/>
    <lineage>
        <taxon>Eukaryota</taxon>
        <taxon>Viridiplantae</taxon>
        <taxon>Chlorophyta</taxon>
        <taxon>core chlorophytes</taxon>
        <taxon>Chlorophyceae</taxon>
        <taxon>CS clade</taxon>
        <taxon>Chlamydomonadales</taxon>
        <taxon>Volvocaceae</taxon>
        <taxon>Volvox</taxon>
    </lineage>
</organism>
<evidence type="ECO:0000256" key="1">
    <source>
        <dbReference type="ARBA" id="ARBA00007129"/>
    </source>
</evidence>
<name>A0A8J4CIZ2_9CHLO</name>
<feature type="domain" description="Tubby C-terminal" evidence="3">
    <location>
        <begin position="216"/>
        <end position="506"/>
    </location>
</feature>
<dbReference type="EMBL" id="BNCP01000025">
    <property type="protein sequence ID" value="GIL82770.1"/>
    <property type="molecule type" value="Genomic_DNA"/>
</dbReference>
<dbReference type="Proteomes" id="UP000747110">
    <property type="component" value="Unassembled WGS sequence"/>
</dbReference>
<keyword evidence="5" id="KW-1185">Reference proteome</keyword>
<gene>
    <name evidence="4" type="ORF">Vretifemale_11704</name>
</gene>
<protein>
    <recommendedName>
        <fullName evidence="3">Tubby C-terminal domain-containing protein</fullName>
    </recommendedName>
</protein>
<dbReference type="PRINTS" id="PR01573">
    <property type="entry name" value="SUPERTUBBY"/>
</dbReference>
<proteinExistence type="inferred from homology"/>
<evidence type="ECO:0000259" key="3">
    <source>
        <dbReference type="Pfam" id="PF01167"/>
    </source>
</evidence>
<dbReference type="PANTHER" id="PTHR16517">
    <property type="entry name" value="TUBBY-RELATED"/>
    <property type="match status" value="1"/>
</dbReference>
<dbReference type="InterPro" id="IPR000007">
    <property type="entry name" value="Tubby_C"/>
</dbReference>
<reference evidence="4" key="1">
    <citation type="journal article" date="2021" name="Proc. Natl. Acad. Sci. U.S.A.">
        <title>Three genomes in the algal genus Volvox reveal the fate of a haploid sex-determining region after a transition to homothallism.</title>
        <authorList>
            <person name="Yamamoto K."/>
            <person name="Hamaji T."/>
            <person name="Kawai-Toyooka H."/>
            <person name="Matsuzaki R."/>
            <person name="Takahashi F."/>
            <person name="Nishimura Y."/>
            <person name="Kawachi M."/>
            <person name="Noguchi H."/>
            <person name="Minakuchi Y."/>
            <person name="Umen J.G."/>
            <person name="Toyoda A."/>
            <person name="Nozaki H."/>
        </authorList>
    </citation>
    <scope>NUCLEOTIDE SEQUENCE</scope>
    <source>
        <strain evidence="4">NIES-3786</strain>
    </source>
</reference>
<dbReference type="InterPro" id="IPR025659">
    <property type="entry name" value="Tubby-like_C"/>
</dbReference>